<evidence type="ECO:0000313" key="3">
    <source>
        <dbReference type="Proteomes" id="UP000199072"/>
    </source>
</evidence>
<dbReference type="RefSeq" id="WP_091157443.1">
    <property type="nucleotide sequence ID" value="NZ_FNAI01000027.1"/>
</dbReference>
<sequence length="103" mass="11269">MKFLVAVLGTALGAITQQVIAKDEPGTDSTIEIIAIAACVICLIFLAIKLFKNTILLDKAAEEEPERGEKWVASHLKELNSDQLDTLLKQHEISSKSNHALEN</sequence>
<feature type="transmembrane region" description="Helical" evidence="1">
    <location>
        <begin position="31"/>
        <end position="51"/>
    </location>
</feature>
<proteinExistence type="predicted"/>
<dbReference type="STRING" id="1391627.SAMN05216464_1277"/>
<dbReference type="EMBL" id="FNAI01000027">
    <property type="protein sequence ID" value="SDF73076.1"/>
    <property type="molecule type" value="Genomic_DNA"/>
</dbReference>
<accession>A0A1G7NGI1</accession>
<dbReference type="AlphaFoldDB" id="A0A1G7NGI1"/>
<name>A0A1G7NGI1_9SPHI</name>
<keyword evidence="3" id="KW-1185">Reference proteome</keyword>
<keyword evidence="1" id="KW-0812">Transmembrane</keyword>
<evidence type="ECO:0000313" key="2">
    <source>
        <dbReference type="EMBL" id="SDF73076.1"/>
    </source>
</evidence>
<gene>
    <name evidence="2" type="ORF">SAMN05216464_1277</name>
</gene>
<keyword evidence="1" id="KW-1133">Transmembrane helix</keyword>
<dbReference type="Proteomes" id="UP000199072">
    <property type="component" value="Unassembled WGS sequence"/>
</dbReference>
<protein>
    <submittedName>
        <fullName evidence="2">Uncharacterized protein</fullName>
    </submittedName>
</protein>
<reference evidence="2 3" key="1">
    <citation type="submission" date="2016-10" db="EMBL/GenBank/DDBJ databases">
        <authorList>
            <person name="de Groot N.N."/>
        </authorList>
    </citation>
    <scope>NUCLEOTIDE SEQUENCE [LARGE SCALE GENOMIC DNA]</scope>
    <source>
        <strain evidence="2 3">47C3B</strain>
    </source>
</reference>
<keyword evidence="1" id="KW-0472">Membrane</keyword>
<organism evidence="2 3">
    <name type="scientific">Mucilaginibacter pineti</name>
    <dbReference type="NCBI Taxonomy" id="1391627"/>
    <lineage>
        <taxon>Bacteria</taxon>
        <taxon>Pseudomonadati</taxon>
        <taxon>Bacteroidota</taxon>
        <taxon>Sphingobacteriia</taxon>
        <taxon>Sphingobacteriales</taxon>
        <taxon>Sphingobacteriaceae</taxon>
        <taxon>Mucilaginibacter</taxon>
    </lineage>
</organism>
<evidence type="ECO:0000256" key="1">
    <source>
        <dbReference type="SAM" id="Phobius"/>
    </source>
</evidence>